<comment type="caution">
    <text evidence="3">The sequence shown here is derived from an EMBL/GenBank/DDBJ whole genome shotgun (WGS) entry which is preliminary data.</text>
</comment>
<feature type="signal peptide" evidence="2">
    <location>
        <begin position="1"/>
        <end position="19"/>
    </location>
</feature>
<feature type="chain" id="PRO_5043765777" evidence="2">
    <location>
        <begin position="20"/>
        <end position="255"/>
    </location>
</feature>
<keyword evidence="4" id="KW-1185">Reference proteome</keyword>
<gene>
    <name evidence="3" type="ORF">QCA50_009091</name>
</gene>
<evidence type="ECO:0000256" key="1">
    <source>
        <dbReference type="SAM" id="MobiDB-lite"/>
    </source>
</evidence>
<sequence length="255" mass="27061">MRVLISLLAFLTFLSTVSAFAFPPSAWDAPGKKRMTNAERLARGLTPNPPRFKRVLPGIHDTPTNVLPAKRSASASASASPSPTPSSLPKIFTGRIEVKNLQGASYGFIENSQSGVNGVNFGGPIDELHVKVISNTYGGVAQIQATNPEFDAPYYLGGSSTTPQTLGSGFSAGVSLDHVEKAPVGSGATESAVWKINPITKQITAQWVNPDGSRPRTKIGLDIRNNHLVLTGDISAYNGANTWPISEVKFFLVDA</sequence>
<protein>
    <submittedName>
        <fullName evidence="3">Uncharacterized protein</fullName>
    </submittedName>
</protein>
<dbReference type="EMBL" id="JASBNA010000012">
    <property type="protein sequence ID" value="KAK7687872.1"/>
    <property type="molecule type" value="Genomic_DNA"/>
</dbReference>
<feature type="compositionally biased region" description="Low complexity" evidence="1">
    <location>
        <begin position="68"/>
        <end position="88"/>
    </location>
</feature>
<proteinExistence type="predicted"/>
<feature type="region of interest" description="Disordered" evidence="1">
    <location>
        <begin position="43"/>
        <end position="88"/>
    </location>
</feature>
<evidence type="ECO:0000256" key="2">
    <source>
        <dbReference type="SAM" id="SignalP"/>
    </source>
</evidence>
<keyword evidence="2" id="KW-0732">Signal</keyword>
<evidence type="ECO:0000313" key="4">
    <source>
        <dbReference type="Proteomes" id="UP001385951"/>
    </source>
</evidence>
<accession>A0AAW0G8K6</accession>
<dbReference type="AlphaFoldDB" id="A0AAW0G8K6"/>
<reference evidence="3 4" key="1">
    <citation type="submission" date="2022-09" db="EMBL/GenBank/DDBJ databases">
        <authorList>
            <person name="Palmer J.M."/>
        </authorList>
    </citation>
    <scope>NUCLEOTIDE SEQUENCE [LARGE SCALE GENOMIC DNA]</scope>
    <source>
        <strain evidence="3 4">DSM 7382</strain>
    </source>
</reference>
<organism evidence="3 4">
    <name type="scientific">Cerrena zonata</name>
    <dbReference type="NCBI Taxonomy" id="2478898"/>
    <lineage>
        <taxon>Eukaryota</taxon>
        <taxon>Fungi</taxon>
        <taxon>Dikarya</taxon>
        <taxon>Basidiomycota</taxon>
        <taxon>Agaricomycotina</taxon>
        <taxon>Agaricomycetes</taxon>
        <taxon>Polyporales</taxon>
        <taxon>Cerrenaceae</taxon>
        <taxon>Cerrena</taxon>
    </lineage>
</organism>
<name>A0AAW0G8K6_9APHY</name>
<dbReference type="Proteomes" id="UP001385951">
    <property type="component" value="Unassembled WGS sequence"/>
</dbReference>
<evidence type="ECO:0000313" key="3">
    <source>
        <dbReference type="EMBL" id="KAK7687872.1"/>
    </source>
</evidence>